<accession>A0ABR4BJM0</accession>
<comment type="caution">
    <text evidence="1">The sequence shown here is derived from an EMBL/GenBank/DDBJ whole genome shotgun (WGS) entry which is preliminary data.</text>
</comment>
<keyword evidence="2" id="KW-1185">Reference proteome</keyword>
<gene>
    <name evidence="1" type="ORF">ABVK25_002698</name>
</gene>
<evidence type="ECO:0000313" key="1">
    <source>
        <dbReference type="EMBL" id="KAL2056959.1"/>
    </source>
</evidence>
<dbReference type="Proteomes" id="UP001590951">
    <property type="component" value="Unassembled WGS sequence"/>
</dbReference>
<name>A0ABR4BJM0_9LECA</name>
<reference evidence="1 2" key="1">
    <citation type="submission" date="2024-09" db="EMBL/GenBank/DDBJ databases">
        <title>Rethinking Asexuality: The Enigmatic Case of Functional Sexual Genes in Lepraria (Stereocaulaceae).</title>
        <authorList>
            <person name="Doellman M."/>
            <person name="Sun Y."/>
            <person name="Barcenas-Pena A."/>
            <person name="Lumbsch H.T."/>
            <person name="Grewe F."/>
        </authorList>
    </citation>
    <scope>NUCLEOTIDE SEQUENCE [LARGE SCALE GENOMIC DNA]</scope>
    <source>
        <strain evidence="1 2">Grewe 0041</strain>
    </source>
</reference>
<organism evidence="1 2">
    <name type="scientific">Lepraria finkii</name>
    <dbReference type="NCBI Taxonomy" id="1340010"/>
    <lineage>
        <taxon>Eukaryota</taxon>
        <taxon>Fungi</taxon>
        <taxon>Dikarya</taxon>
        <taxon>Ascomycota</taxon>
        <taxon>Pezizomycotina</taxon>
        <taxon>Lecanoromycetes</taxon>
        <taxon>OSLEUM clade</taxon>
        <taxon>Lecanoromycetidae</taxon>
        <taxon>Lecanorales</taxon>
        <taxon>Lecanorineae</taxon>
        <taxon>Stereocaulaceae</taxon>
        <taxon>Lepraria</taxon>
    </lineage>
</organism>
<evidence type="ECO:0000313" key="2">
    <source>
        <dbReference type="Proteomes" id="UP001590951"/>
    </source>
</evidence>
<dbReference type="EMBL" id="JBHFEH010000006">
    <property type="protein sequence ID" value="KAL2056959.1"/>
    <property type="molecule type" value="Genomic_DNA"/>
</dbReference>
<protein>
    <submittedName>
        <fullName evidence="1">Uncharacterized protein</fullName>
    </submittedName>
</protein>
<sequence length="112" mass="12452">MLTSTYQDSMSPESDIKPIQRTNSGHVIVFDPATQTLTTEKAKKLKDYDAKLQTAPKLGSRVDIFVDSRLVATINLSKLSWAANTKRFFGKCNQILVMELPDGILPPRIKAS</sequence>
<proteinExistence type="predicted"/>